<reference evidence="2 3" key="1">
    <citation type="submission" date="2024-06" db="EMBL/GenBank/DDBJ databases">
        <authorList>
            <person name="Kraege A."/>
            <person name="Thomma B."/>
        </authorList>
    </citation>
    <scope>NUCLEOTIDE SEQUENCE [LARGE SCALE GENOMIC DNA]</scope>
</reference>
<comment type="caution">
    <text evidence="2">The sequence shown here is derived from an EMBL/GenBank/DDBJ whole genome shotgun (WGS) entry which is preliminary data.</text>
</comment>
<name>A0ABP1FT47_9CHLO</name>
<evidence type="ECO:0000313" key="2">
    <source>
        <dbReference type="EMBL" id="CAL5221745.1"/>
    </source>
</evidence>
<feature type="signal peptide" evidence="1">
    <location>
        <begin position="1"/>
        <end position="24"/>
    </location>
</feature>
<organism evidence="2 3">
    <name type="scientific">Coccomyxa viridis</name>
    <dbReference type="NCBI Taxonomy" id="1274662"/>
    <lineage>
        <taxon>Eukaryota</taxon>
        <taxon>Viridiplantae</taxon>
        <taxon>Chlorophyta</taxon>
        <taxon>core chlorophytes</taxon>
        <taxon>Trebouxiophyceae</taxon>
        <taxon>Trebouxiophyceae incertae sedis</taxon>
        <taxon>Coccomyxaceae</taxon>
        <taxon>Coccomyxa</taxon>
    </lineage>
</organism>
<dbReference type="Proteomes" id="UP001497392">
    <property type="component" value="Unassembled WGS sequence"/>
</dbReference>
<sequence length="566" mass="58083">MNTTRISMVIAVLLLAAFAMPGEASSPPQGRRPLSENPLDSAAEVLNSPPAAKEAGAAAGNAVKEFAEFITSSLNSTLLNPAATPATNSSDARSVQERTQNVSEFQLGALLLEMANLINSSQTYNGSHAVLGATLTQKQLQAEASNWLMQQSNQSTNSASVPANGRRRTLMQAPSSNPLTNLAEDFSEGLKTLRQNISDTDTGFKKHLGTQALNASYYMEEFKGFLHKLKEPVAVQAGMQLFSNSPCLFSTNLGAIEASATGVSVSPSVVNLGSTAINVAPQAISISPALISVGATGVSVAPQGLNIAPALIAVTPGRVSINPQGGTISPADISVSAAAQPAKKANQGRRMLQQTPAEEALPVPLLGLGPWAAVVGRMCAQGANHDAANACLSNYFNNTNGILASLAGKYKDLKGNSLFAALAQDFPEPKMEIKAPTFYSGSDDVANSNVAALQFGATGFSFSPCAIAASPAAITMSATGISISPTLIGASATAVNVQPQGINIAPDLIVVGPYDTSVGGQGLNIAPALIAVSPTREAVNPVGPLKISDARVTKTLPALPGPDDHP</sequence>
<protein>
    <submittedName>
        <fullName evidence="2">G3995 protein</fullName>
    </submittedName>
</protein>
<keyword evidence="1" id="KW-0732">Signal</keyword>
<proteinExistence type="predicted"/>
<keyword evidence="3" id="KW-1185">Reference proteome</keyword>
<evidence type="ECO:0000313" key="3">
    <source>
        <dbReference type="Proteomes" id="UP001497392"/>
    </source>
</evidence>
<feature type="chain" id="PRO_5045789548" evidence="1">
    <location>
        <begin position="25"/>
        <end position="566"/>
    </location>
</feature>
<evidence type="ECO:0000256" key="1">
    <source>
        <dbReference type="SAM" id="SignalP"/>
    </source>
</evidence>
<accession>A0ABP1FT47</accession>
<dbReference type="EMBL" id="CAXHTA020000005">
    <property type="protein sequence ID" value="CAL5221745.1"/>
    <property type="molecule type" value="Genomic_DNA"/>
</dbReference>
<gene>
    <name evidence="2" type="primary">g3995</name>
    <name evidence="2" type="ORF">VP750_LOCUS3404</name>
</gene>